<evidence type="ECO:0000313" key="1">
    <source>
        <dbReference type="EMBL" id="CAK7339289.1"/>
    </source>
</evidence>
<accession>A0AAV1RRH5</accession>
<comment type="caution">
    <text evidence="1">The sequence shown here is derived from an EMBL/GenBank/DDBJ whole genome shotgun (WGS) entry which is preliminary data.</text>
</comment>
<gene>
    <name evidence="1" type="ORF">DCAF_LOCUS14340</name>
</gene>
<protein>
    <submittedName>
        <fullName evidence="1">Uncharacterized protein</fullName>
    </submittedName>
</protein>
<sequence length="79" mass="9441">MVKGYSQARERQKGSRKHGFLFHYEKATSDLQKYIAFREHADRDPVYASPNIFHRRFLQNQRCKNFPKKNKDVLKSEPA</sequence>
<keyword evidence="2" id="KW-1185">Reference proteome</keyword>
<dbReference type="Proteomes" id="UP001314170">
    <property type="component" value="Unassembled WGS sequence"/>
</dbReference>
<name>A0AAV1RRH5_9ROSI</name>
<reference evidence="1 2" key="1">
    <citation type="submission" date="2024-01" db="EMBL/GenBank/DDBJ databases">
        <authorList>
            <person name="Waweru B."/>
        </authorList>
    </citation>
    <scope>NUCLEOTIDE SEQUENCE [LARGE SCALE GENOMIC DNA]</scope>
</reference>
<proteinExistence type="predicted"/>
<organism evidence="1 2">
    <name type="scientific">Dovyalis caffra</name>
    <dbReference type="NCBI Taxonomy" id="77055"/>
    <lineage>
        <taxon>Eukaryota</taxon>
        <taxon>Viridiplantae</taxon>
        <taxon>Streptophyta</taxon>
        <taxon>Embryophyta</taxon>
        <taxon>Tracheophyta</taxon>
        <taxon>Spermatophyta</taxon>
        <taxon>Magnoliopsida</taxon>
        <taxon>eudicotyledons</taxon>
        <taxon>Gunneridae</taxon>
        <taxon>Pentapetalae</taxon>
        <taxon>rosids</taxon>
        <taxon>fabids</taxon>
        <taxon>Malpighiales</taxon>
        <taxon>Salicaceae</taxon>
        <taxon>Flacourtieae</taxon>
        <taxon>Dovyalis</taxon>
    </lineage>
</organism>
<evidence type="ECO:0000313" key="2">
    <source>
        <dbReference type="Proteomes" id="UP001314170"/>
    </source>
</evidence>
<dbReference type="AlphaFoldDB" id="A0AAV1RRH5"/>
<dbReference type="EMBL" id="CAWUPB010001157">
    <property type="protein sequence ID" value="CAK7339289.1"/>
    <property type="molecule type" value="Genomic_DNA"/>
</dbReference>